<evidence type="ECO:0000313" key="2">
    <source>
        <dbReference type="Proteomes" id="UP001233172"/>
    </source>
</evidence>
<keyword evidence="2" id="KW-1185">Reference proteome</keyword>
<reference evidence="1" key="2">
    <citation type="submission" date="2023-04" db="EMBL/GenBank/DDBJ databases">
        <authorList>
            <person name="Bu L."/>
            <person name="Lu L."/>
            <person name="Laidemitt M.R."/>
            <person name="Zhang S.M."/>
            <person name="Mutuku M."/>
            <person name="Mkoji G."/>
            <person name="Steinauer M."/>
            <person name="Loker E.S."/>
        </authorList>
    </citation>
    <scope>NUCLEOTIDE SEQUENCE</scope>
    <source>
        <strain evidence="1">KasaAsao</strain>
        <tissue evidence="1">Whole Snail</tissue>
    </source>
</reference>
<dbReference type="Proteomes" id="UP001233172">
    <property type="component" value="Unassembled WGS sequence"/>
</dbReference>
<gene>
    <name evidence="1" type="ORF">Bpfe_023642</name>
</gene>
<name>A0AAD8B2L2_BIOPF</name>
<comment type="caution">
    <text evidence="1">The sequence shown here is derived from an EMBL/GenBank/DDBJ whole genome shotgun (WGS) entry which is preliminary data.</text>
</comment>
<evidence type="ECO:0000313" key="1">
    <source>
        <dbReference type="EMBL" id="KAK0046919.1"/>
    </source>
</evidence>
<proteinExistence type="predicted"/>
<sequence>MNLLLSYRANNSNKIIFKVLSGQWSSKNLKKNENRGTCESTRVPCHLLTPGPPDPGPFLNLYLLSPLVSGYLILKKQGPWDFPKNKNVAKECIKFNEMARLRSSRQPHLYAVKTLKYSVLALPAARPLCKVFLLFLLLDL</sequence>
<dbReference type="EMBL" id="JASAOG010000158">
    <property type="protein sequence ID" value="KAK0046919.1"/>
    <property type="molecule type" value="Genomic_DNA"/>
</dbReference>
<organism evidence="1 2">
    <name type="scientific">Biomphalaria pfeifferi</name>
    <name type="common">Bloodfluke planorb</name>
    <name type="synonym">Freshwater snail</name>
    <dbReference type="NCBI Taxonomy" id="112525"/>
    <lineage>
        <taxon>Eukaryota</taxon>
        <taxon>Metazoa</taxon>
        <taxon>Spiralia</taxon>
        <taxon>Lophotrochozoa</taxon>
        <taxon>Mollusca</taxon>
        <taxon>Gastropoda</taxon>
        <taxon>Heterobranchia</taxon>
        <taxon>Euthyneura</taxon>
        <taxon>Panpulmonata</taxon>
        <taxon>Hygrophila</taxon>
        <taxon>Lymnaeoidea</taxon>
        <taxon>Planorbidae</taxon>
        <taxon>Biomphalaria</taxon>
    </lineage>
</organism>
<reference evidence="1" key="1">
    <citation type="journal article" date="2023" name="PLoS Negl. Trop. Dis.">
        <title>A genome sequence for Biomphalaria pfeifferi, the major vector snail for the human-infecting parasite Schistosoma mansoni.</title>
        <authorList>
            <person name="Bu L."/>
            <person name="Lu L."/>
            <person name="Laidemitt M.R."/>
            <person name="Zhang S.M."/>
            <person name="Mutuku M."/>
            <person name="Mkoji G."/>
            <person name="Steinauer M."/>
            <person name="Loker E.S."/>
        </authorList>
    </citation>
    <scope>NUCLEOTIDE SEQUENCE</scope>
    <source>
        <strain evidence="1">KasaAsao</strain>
    </source>
</reference>
<dbReference type="AlphaFoldDB" id="A0AAD8B2L2"/>
<accession>A0AAD8B2L2</accession>
<protein>
    <submittedName>
        <fullName evidence="1">Uncharacterized protein</fullName>
    </submittedName>
</protein>